<comment type="caution">
    <text evidence="2">The sequence shown here is derived from an EMBL/GenBank/DDBJ whole genome shotgun (WGS) entry which is preliminary data.</text>
</comment>
<proteinExistence type="predicted"/>
<feature type="transmembrane region" description="Helical" evidence="1">
    <location>
        <begin position="104"/>
        <end position="124"/>
    </location>
</feature>
<feature type="transmembrane region" description="Helical" evidence="1">
    <location>
        <begin position="18"/>
        <end position="40"/>
    </location>
</feature>
<evidence type="ECO:0000313" key="3">
    <source>
        <dbReference type="Proteomes" id="UP000552700"/>
    </source>
</evidence>
<feature type="transmembrane region" description="Helical" evidence="1">
    <location>
        <begin position="46"/>
        <end position="66"/>
    </location>
</feature>
<dbReference type="EMBL" id="JACIJP010000001">
    <property type="protein sequence ID" value="MBB6123234.1"/>
    <property type="molecule type" value="Genomic_DNA"/>
</dbReference>
<organism evidence="2 3">
    <name type="scientific">Sphingobium subterraneum</name>
    <dbReference type="NCBI Taxonomy" id="627688"/>
    <lineage>
        <taxon>Bacteria</taxon>
        <taxon>Pseudomonadati</taxon>
        <taxon>Pseudomonadota</taxon>
        <taxon>Alphaproteobacteria</taxon>
        <taxon>Sphingomonadales</taxon>
        <taxon>Sphingomonadaceae</taxon>
        <taxon>Sphingobium</taxon>
    </lineage>
</organism>
<dbReference type="AlphaFoldDB" id="A0A841IXX6"/>
<evidence type="ECO:0000313" key="2">
    <source>
        <dbReference type="EMBL" id="MBB6123234.1"/>
    </source>
</evidence>
<keyword evidence="1" id="KW-0472">Membrane</keyword>
<reference evidence="2 3" key="1">
    <citation type="submission" date="2020-08" db="EMBL/GenBank/DDBJ databases">
        <title>Genomic Encyclopedia of Type Strains, Phase IV (KMG-IV): sequencing the most valuable type-strain genomes for metagenomic binning, comparative biology and taxonomic classification.</title>
        <authorList>
            <person name="Goeker M."/>
        </authorList>
    </citation>
    <scope>NUCLEOTIDE SEQUENCE [LARGE SCALE GENOMIC DNA]</scope>
    <source>
        <strain evidence="2 3">DSM 102255</strain>
    </source>
</reference>
<protein>
    <submittedName>
        <fullName evidence="2">Putative membrane protein</fullName>
    </submittedName>
</protein>
<feature type="transmembrane region" description="Helical" evidence="1">
    <location>
        <begin position="78"/>
        <end position="98"/>
    </location>
</feature>
<keyword evidence="1" id="KW-0812">Transmembrane</keyword>
<accession>A0A841IXX6</accession>
<feature type="transmembrane region" description="Helical" evidence="1">
    <location>
        <begin position="136"/>
        <end position="155"/>
    </location>
</feature>
<dbReference type="Proteomes" id="UP000552700">
    <property type="component" value="Unassembled WGS sequence"/>
</dbReference>
<name>A0A841IXX6_9SPHN</name>
<keyword evidence="3" id="KW-1185">Reference proteome</keyword>
<keyword evidence="1" id="KW-1133">Transmembrane helix</keyword>
<dbReference type="RefSeq" id="WP_343056655.1">
    <property type="nucleotide sequence ID" value="NZ_JACIJP010000001.1"/>
</dbReference>
<evidence type="ECO:0000256" key="1">
    <source>
        <dbReference type="SAM" id="Phobius"/>
    </source>
</evidence>
<sequence length="164" mass="18198">MTATGLPDAAIDRFERALAWLSALLLVVVLVALGRGWAHWGEVSPMIWLHLGAVLLALGLTPVLMLNPRGTRRHRQLGWVWCIAMFLTAAASLFVQAIRPGHWSPIHLLSLYTIAAVPMIILLARRHSVAQHRRKVRGMIVGALLIAGFFTFPFGRMLGRWLLG</sequence>
<gene>
    <name evidence="2" type="ORF">FHS92_000941</name>
</gene>